<evidence type="ECO:0000256" key="1">
    <source>
        <dbReference type="ARBA" id="ARBA00004294"/>
    </source>
</evidence>
<organism evidence="7 8">
    <name type="scientific">Didymodactylos carnosus</name>
    <dbReference type="NCBI Taxonomy" id="1234261"/>
    <lineage>
        <taxon>Eukaryota</taxon>
        <taxon>Metazoa</taxon>
        <taxon>Spiralia</taxon>
        <taxon>Gnathifera</taxon>
        <taxon>Rotifera</taxon>
        <taxon>Eurotatoria</taxon>
        <taxon>Bdelloidea</taxon>
        <taxon>Philodinida</taxon>
        <taxon>Philodinidae</taxon>
        <taxon>Didymodactylos</taxon>
    </lineage>
</organism>
<dbReference type="GO" id="GO:0015288">
    <property type="term" value="F:porin activity"/>
    <property type="evidence" value="ECO:0007669"/>
    <property type="project" value="UniProtKB-KW"/>
</dbReference>
<sequence length="107" mass="12179">MAPPKFTDMNKQVTDIFNKGYFFNLFKLDLKSKTQNGVMFNVAGEHSTETTRTFGTLETKYVLKEYGLTFLEKWNTENVLKCEITAEDQLAQGFKVTFDASMIPSTG</sequence>
<evidence type="ECO:0000313" key="7">
    <source>
        <dbReference type="EMBL" id="CAF4357789.1"/>
    </source>
</evidence>
<keyword evidence="3" id="KW-0472">Membrane</keyword>
<keyword evidence="5" id="KW-0813">Transport</keyword>
<gene>
    <name evidence="6" type="ORF">OVA965_LOCUS40024</name>
    <name evidence="7" type="ORF">TMI583_LOCUS41413</name>
</gene>
<dbReference type="GO" id="GO:0046930">
    <property type="term" value="C:pore complex"/>
    <property type="evidence" value="ECO:0007669"/>
    <property type="project" value="UniProtKB-KW"/>
</dbReference>
<dbReference type="PANTHER" id="PTHR11743">
    <property type="entry name" value="VOLTAGE-DEPENDENT ANION-SELECTIVE CHANNEL"/>
    <property type="match status" value="1"/>
</dbReference>
<comment type="subcellular location">
    <subcellularLocation>
        <location evidence="1">Mitochondrion outer membrane</location>
    </subcellularLocation>
</comment>
<evidence type="ECO:0000256" key="5">
    <source>
        <dbReference type="ARBA" id="ARBA00023114"/>
    </source>
</evidence>
<protein>
    <recommendedName>
        <fullName evidence="9">Voltage-dependent anion-selective channel protein 3</fullName>
    </recommendedName>
</protein>
<dbReference type="Proteomes" id="UP000682733">
    <property type="component" value="Unassembled WGS sequence"/>
</dbReference>
<evidence type="ECO:0000256" key="2">
    <source>
        <dbReference type="ARBA" id="ARBA00007780"/>
    </source>
</evidence>
<evidence type="ECO:0000313" key="8">
    <source>
        <dbReference type="Proteomes" id="UP000682733"/>
    </source>
</evidence>
<accession>A0A8S2UYV0</accession>
<dbReference type="GO" id="GO:0008308">
    <property type="term" value="F:voltage-gated monoatomic anion channel activity"/>
    <property type="evidence" value="ECO:0007669"/>
    <property type="project" value="InterPro"/>
</dbReference>
<proteinExistence type="inferred from homology"/>
<comment type="caution">
    <text evidence="7">The sequence shown here is derived from an EMBL/GenBank/DDBJ whole genome shotgun (WGS) entry which is preliminary data.</text>
</comment>
<dbReference type="PRINTS" id="PR00185">
    <property type="entry name" value="EUKARYTPORIN"/>
</dbReference>
<name>A0A8S2UYV0_9BILA</name>
<keyword evidence="4" id="KW-1000">Mitochondrion outer membrane</keyword>
<evidence type="ECO:0000256" key="3">
    <source>
        <dbReference type="ARBA" id="ARBA00022452"/>
    </source>
</evidence>
<dbReference type="InterPro" id="IPR023614">
    <property type="entry name" value="Porin_dom_sf"/>
</dbReference>
<comment type="similarity">
    <text evidence="2">Belongs to the eukaryotic mitochondrial porin family.</text>
</comment>
<dbReference type="Pfam" id="PF01459">
    <property type="entry name" value="Porin_3"/>
    <property type="match status" value="1"/>
</dbReference>
<reference evidence="7" key="1">
    <citation type="submission" date="2021-02" db="EMBL/GenBank/DDBJ databases">
        <authorList>
            <person name="Nowell W R."/>
        </authorList>
    </citation>
    <scope>NUCLEOTIDE SEQUENCE</scope>
</reference>
<keyword evidence="5" id="KW-0626">Porin</keyword>
<keyword evidence="4" id="KW-0496">Mitochondrion</keyword>
<dbReference type="InterPro" id="IPR027246">
    <property type="entry name" value="Porin_Euk/Tom40"/>
</dbReference>
<dbReference type="InterPro" id="IPR001925">
    <property type="entry name" value="Porin_Euk"/>
</dbReference>
<evidence type="ECO:0000313" key="6">
    <source>
        <dbReference type="EMBL" id="CAF1564934.1"/>
    </source>
</evidence>
<dbReference type="Proteomes" id="UP000677228">
    <property type="component" value="Unassembled WGS sequence"/>
</dbReference>
<keyword evidence="3" id="KW-1134">Transmembrane beta strand</keyword>
<keyword evidence="5" id="KW-0406">Ion transport</keyword>
<dbReference type="Gene3D" id="2.40.160.10">
    <property type="entry name" value="Porin"/>
    <property type="match status" value="1"/>
</dbReference>
<dbReference type="EMBL" id="CAJOBA010065312">
    <property type="protein sequence ID" value="CAF4357789.1"/>
    <property type="molecule type" value="Genomic_DNA"/>
</dbReference>
<dbReference type="EMBL" id="CAJNOK010042615">
    <property type="protein sequence ID" value="CAF1564934.1"/>
    <property type="molecule type" value="Genomic_DNA"/>
</dbReference>
<dbReference type="AlphaFoldDB" id="A0A8S2UYV0"/>
<evidence type="ECO:0008006" key="9">
    <source>
        <dbReference type="Google" id="ProtNLM"/>
    </source>
</evidence>
<dbReference type="PANTHER" id="PTHR11743:SF70">
    <property type="entry name" value="GH26960P-RELATED"/>
    <property type="match status" value="1"/>
</dbReference>
<keyword evidence="3" id="KW-0812">Transmembrane</keyword>
<dbReference type="GO" id="GO:0005741">
    <property type="term" value="C:mitochondrial outer membrane"/>
    <property type="evidence" value="ECO:0007669"/>
    <property type="project" value="UniProtKB-SubCell"/>
</dbReference>
<evidence type="ECO:0000256" key="4">
    <source>
        <dbReference type="ARBA" id="ARBA00022787"/>
    </source>
</evidence>